<dbReference type="Gene3D" id="3.30.360.10">
    <property type="entry name" value="Dihydrodipicolinate Reductase, domain 2"/>
    <property type="match status" value="1"/>
</dbReference>
<dbReference type="Proteomes" id="UP000463871">
    <property type="component" value="Chromosome"/>
</dbReference>
<dbReference type="Gene3D" id="3.40.50.720">
    <property type="entry name" value="NAD(P)-binding Rossmann-like Domain"/>
    <property type="match status" value="1"/>
</dbReference>
<dbReference type="Pfam" id="PF01408">
    <property type="entry name" value="GFO_IDH_MocA"/>
    <property type="match status" value="1"/>
</dbReference>
<dbReference type="SUPFAM" id="SSF55347">
    <property type="entry name" value="Glyceraldehyde-3-phosphate dehydrogenase-like, C-terminal domain"/>
    <property type="match status" value="1"/>
</dbReference>
<comment type="similarity">
    <text evidence="1">Belongs to the Gfo/Idh/MocA family.</text>
</comment>
<evidence type="ECO:0000313" key="7">
    <source>
        <dbReference type="EMBL" id="QJT40482.1"/>
    </source>
</evidence>
<dbReference type="RefSeq" id="WP_041205689.1">
    <property type="nucleotide sequence ID" value="NZ_AP022188.1"/>
</dbReference>
<dbReference type="EMBL" id="CP047962">
    <property type="protein sequence ID" value="QHQ51247.1"/>
    <property type="molecule type" value="Genomic_DNA"/>
</dbReference>
<dbReference type="InterPro" id="IPR036291">
    <property type="entry name" value="NAD(P)-bd_dom_sf"/>
</dbReference>
<protein>
    <submittedName>
        <fullName evidence="6">Gfo/Idh/MocA family oxidoreductase</fullName>
    </submittedName>
</protein>
<keyword evidence="10" id="KW-1185">Reference proteome</keyword>
<dbReference type="SUPFAM" id="SSF51735">
    <property type="entry name" value="NAD(P)-binding Rossmann-fold domains"/>
    <property type="match status" value="1"/>
</dbReference>
<dbReference type="EMBL" id="JAJVCY010000056">
    <property type="protein sequence ID" value="MCV3290447.1"/>
    <property type="molecule type" value="Genomic_DNA"/>
</dbReference>
<dbReference type="EMBL" id="CP038448">
    <property type="protein sequence ID" value="QJT40482.1"/>
    <property type="molecule type" value="Genomic_DNA"/>
</dbReference>
<dbReference type="InterPro" id="IPR000683">
    <property type="entry name" value="Gfo/Idh/MocA-like_OxRdtase_N"/>
</dbReference>
<evidence type="ECO:0000259" key="3">
    <source>
        <dbReference type="Pfam" id="PF01408"/>
    </source>
</evidence>
<dbReference type="GeneID" id="69411020"/>
<dbReference type="GO" id="GO:0000166">
    <property type="term" value="F:nucleotide binding"/>
    <property type="evidence" value="ECO:0007669"/>
    <property type="project" value="InterPro"/>
</dbReference>
<reference evidence="4" key="3">
    <citation type="submission" date="2022-01" db="EMBL/GenBank/DDBJ databases">
        <title>Comparison of Fish pathogen Aeromonas spp.</title>
        <authorList>
            <person name="Dubey S."/>
            <person name="Sorum H."/>
            <person name="Munangandu H.M."/>
        </authorList>
    </citation>
    <scope>NUCLEOTIDE SEQUENCE</scope>
    <source>
        <strain evidence="4">SD/21-15</strain>
    </source>
</reference>
<name>A0A6M4ZBI5_AERME</name>
<dbReference type="PANTHER" id="PTHR22604:SF105">
    <property type="entry name" value="TRANS-1,2-DIHYDROBENZENE-1,2-DIOL DEHYDROGENASE"/>
    <property type="match status" value="1"/>
</dbReference>
<dbReference type="AlphaFoldDB" id="A0A6M4ZBI5"/>
<dbReference type="EMBL" id="CP038444">
    <property type="protein sequence ID" value="QJT30535.1"/>
    <property type="molecule type" value="Genomic_DNA"/>
</dbReference>
<evidence type="ECO:0000256" key="2">
    <source>
        <dbReference type="ARBA" id="ARBA00023002"/>
    </source>
</evidence>
<dbReference type="GO" id="GO:0016491">
    <property type="term" value="F:oxidoreductase activity"/>
    <property type="evidence" value="ECO:0007669"/>
    <property type="project" value="UniProtKB-KW"/>
</dbReference>
<evidence type="ECO:0000313" key="5">
    <source>
        <dbReference type="EMBL" id="QHQ51247.1"/>
    </source>
</evidence>
<evidence type="ECO:0000256" key="1">
    <source>
        <dbReference type="ARBA" id="ARBA00010928"/>
    </source>
</evidence>
<dbReference type="InterPro" id="IPR050984">
    <property type="entry name" value="Gfo/Idh/MocA_domain"/>
</dbReference>
<gene>
    <name evidence="6" type="ORF">E4186_10340</name>
    <name evidence="7" type="ORF">E4188_19605</name>
    <name evidence="5" type="ORF">GWI30_10395</name>
    <name evidence="4" type="ORF">LZT28_19795</name>
</gene>
<evidence type="ECO:0000313" key="10">
    <source>
        <dbReference type="Proteomes" id="UP000502657"/>
    </source>
</evidence>
<dbReference type="Proteomes" id="UP000502657">
    <property type="component" value="Chromosome"/>
</dbReference>
<reference evidence="9 10" key="1">
    <citation type="submission" date="2019-03" db="EMBL/GenBank/DDBJ databases">
        <title>Novel transposon Tn6433 accelerates the dissemination of tet(E) in Aeromonas from aerobic biofilm under oxytetracycline stress.</title>
        <authorList>
            <person name="Shi Y."/>
            <person name="Tian Z."/>
            <person name="Zhang Y."/>
            <person name="Zhang H."/>
            <person name="Yang M."/>
        </authorList>
    </citation>
    <scope>NUCLEOTIDE SEQUENCE [LARGE SCALE GENOMIC DNA]</scope>
    <source>
        <strain evidence="7 10">R50-22</strain>
        <strain evidence="6 9">T5-8</strain>
    </source>
</reference>
<evidence type="ECO:0000313" key="8">
    <source>
        <dbReference type="Proteomes" id="UP000463871"/>
    </source>
</evidence>
<sequence>MQSQGTAPLLRWGIAGAGAIARRFCRDVNQYARGGRVVAIAARDQGRADEFAREQGLEFAYGSYQALAESPEVEAVYVAVIHPQHAALIRQMLLAGKHVLVEKPAVTRLRDWDALVALAHERGLLLLEAMKVMCFPAMRALLQRLPLLPAPRNLRAAFGSAPPRVGKLFDPALDGGAAWDVGVYPLWLYAALCERLGLATKAPEVALERAPGEVDLAARFNFGGPFSAELCASIAEDLDREAWLSGEEWTLVIEGKWWNPQHIRWQGGTPPAAWPEDIYLPVQGGGMQHEADHFTDCIRHRLLDSPWLSHALTRRVLGWVETGLHGAGR</sequence>
<evidence type="ECO:0000313" key="9">
    <source>
        <dbReference type="Proteomes" id="UP000502006"/>
    </source>
</evidence>
<evidence type="ECO:0000313" key="4">
    <source>
        <dbReference type="EMBL" id="MCV3290447.1"/>
    </source>
</evidence>
<feature type="domain" description="Gfo/Idh/MocA-like oxidoreductase N-terminal" evidence="3">
    <location>
        <begin position="10"/>
        <end position="126"/>
    </location>
</feature>
<keyword evidence="2" id="KW-0560">Oxidoreductase</keyword>
<accession>A0A6M4ZBI5</accession>
<organism evidence="6 9">
    <name type="scientific">Aeromonas media</name>
    <dbReference type="NCBI Taxonomy" id="651"/>
    <lineage>
        <taxon>Bacteria</taxon>
        <taxon>Pseudomonadati</taxon>
        <taxon>Pseudomonadota</taxon>
        <taxon>Gammaproteobacteria</taxon>
        <taxon>Aeromonadales</taxon>
        <taxon>Aeromonadaceae</taxon>
        <taxon>Aeromonas</taxon>
    </lineage>
</organism>
<dbReference type="Proteomes" id="UP001208651">
    <property type="component" value="Unassembled WGS sequence"/>
</dbReference>
<dbReference type="Proteomes" id="UP000502006">
    <property type="component" value="Chromosome"/>
</dbReference>
<dbReference type="PANTHER" id="PTHR22604">
    <property type="entry name" value="OXIDOREDUCTASES"/>
    <property type="match status" value="1"/>
</dbReference>
<proteinExistence type="inferred from homology"/>
<evidence type="ECO:0000313" key="6">
    <source>
        <dbReference type="EMBL" id="QJT30535.1"/>
    </source>
</evidence>
<reference evidence="5 8" key="2">
    <citation type="submission" date="2020-01" db="EMBL/GenBank/DDBJ databases">
        <title>Complete genome of Aeromonas media MC64.</title>
        <authorList>
            <person name="Cao G."/>
            <person name="Fu J."/>
            <person name="Zhong C."/>
        </authorList>
    </citation>
    <scope>NUCLEOTIDE SEQUENCE [LARGE SCALE GENOMIC DNA]</scope>
    <source>
        <strain evidence="5 8">MC64</strain>
    </source>
</reference>